<feature type="compositionally biased region" description="Polar residues" evidence="1">
    <location>
        <begin position="411"/>
        <end position="425"/>
    </location>
</feature>
<organism evidence="3 4">
    <name type="scientific">Bombyx mori</name>
    <name type="common">Silk moth</name>
    <dbReference type="NCBI Taxonomy" id="7091"/>
    <lineage>
        <taxon>Eukaryota</taxon>
        <taxon>Metazoa</taxon>
        <taxon>Ecdysozoa</taxon>
        <taxon>Arthropoda</taxon>
        <taxon>Hexapoda</taxon>
        <taxon>Insecta</taxon>
        <taxon>Pterygota</taxon>
        <taxon>Neoptera</taxon>
        <taxon>Endopterygota</taxon>
        <taxon>Lepidoptera</taxon>
        <taxon>Glossata</taxon>
        <taxon>Ditrysia</taxon>
        <taxon>Bombycoidea</taxon>
        <taxon>Bombycidae</taxon>
        <taxon>Bombycinae</taxon>
        <taxon>Bombyx</taxon>
    </lineage>
</organism>
<dbReference type="EnsemblMetazoa" id="XM_038017423.1">
    <property type="protein sequence ID" value="XP_037873351.1"/>
    <property type="gene ID" value="LOC101738605"/>
</dbReference>
<feature type="compositionally biased region" description="Basic residues" evidence="1">
    <location>
        <begin position="868"/>
        <end position="885"/>
    </location>
</feature>
<feature type="compositionally biased region" description="Basic and acidic residues" evidence="1">
    <location>
        <begin position="114"/>
        <end position="124"/>
    </location>
</feature>
<evidence type="ECO:0000256" key="1">
    <source>
        <dbReference type="SAM" id="MobiDB-lite"/>
    </source>
</evidence>
<sequence>MTRRKIVCGKGTIVLFLIVFTPYVLTRPHDEQSVDNSQTETSQNIRYRFKNNIDTFSPNLPIVITYLNGTTANSFNATESVTSELIKVDREGRVVKKRKPNTKNNAKRKVNSKNKIDNDKEGKPARKSTIRKVITKWNDETKYEALEFPPESITNDKLYDKVHFTHFNDGSTKSDDNNAKRYPYGQTHSTYYRPIPEYSEETQVYSNNVHILDYPYNRPSYIHTTPPSPTPIITNVGYPKPWPQIPQVTRKTTRKPAPVTEPVKDYNYHNIVHNNYPNFEVTTFEPSNAYTEKIVIRPDEYNASPDECPTIFLTLNNTFQGQAKEACPDLNIAVNTNVINKNVVIDSDEEDDSDSILPALGIPLDDDSLNDDSSTGDYFQSEEQVQGDSASVEGTALANYNTANSAVQSQLSEPISLGSPTSPLSALSKPGRPNKDDDDLFGFSSLLTFFRPAVSALGWLTSLNPILFGLFPLLLTPIAFFFAGSGVASFFSTWFLPYGREAPKVVHLYKPELYWHDRMEKWQSHEFPTNRRVGSRLRNGEVENREGGKVNMISRMKQWMRLATEKIRELDKNQELSSNHKSKRKKYSRSTSYKAADITSEDSSTAVPNAPKVLKSKEPIGDALQELASQLLEKTENTSEQVIAESRVSTKLKFPNQKHKTIQNEDDALYNGHAGEAVPITIEDLETENASDVINDSATTKEGISTWVLVSSPTNVSSVSTEPTKTDEVKKSKPTGNKNKKRPSNKNQAKRPIIASSNKADLIAAGSAINENVYNKIKDTVLTNVQKNKNANSQRTTTTTTTPVPTETPTTTKETTKAPVTKTKNKNKNKQKTTTTEAPSYDDSALLPMEAKESEIEVEISTPPTTTKKPKRNTTRKKNKKRKPSASKPTDATGVSDIKANNKTKTSKPTKKPETGAITTQLYNYFSREVMPSVGVGMIGLASLVGIASYFFYPFSTPVRRTFEVDKKDDLYKYNAEEYANDGNGQPEEEMLGTVLAGMPSHSKYKLNPYAGQTAQVNRYPVKKEQDLRHRHVAAYDPTNNRFPQQKTGIAHGAVYPKPVNYGVQYETRHVYTTEGKYNYEKAQSYTPYPAVEPIYAAPQTGSGVSGYGGDTPSAVVYGIKPGDESDFKPVYPFDGQFYGESTSSPATYAPTSMYLGSNSETQDDNADDLSGNESDESKFVVGNVPKELMDTATPAVVREHGPRKLKKRSISTSLEEILRAEKDNNIFISNEIDDTYNPPIRNLASLDTNEIGKPNEVIPIYPLSEPIKEDNNKQMIIESVSTIPVDKESTTTESNTSEFTTKAFKVYEVFTTDNPESPKVDITTESKVIVTETVTDRPDTSTVPSSSSSVSVDTSSMRPKPTDSPDVITYPPLNQGGGFFSFLRRLVDFKYRLGLSILQNTSESLNRYLRSMEDTMEKVAKASNK</sequence>
<feature type="region of interest" description="Disordered" evidence="1">
    <location>
        <begin position="348"/>
        <end position="376"/>
    </location>
</feature>
<feature type="region of interest" description="Disordered" evidence="1">
    <location>
        <begin position="713"/>
        <end position="753"/>
    </location>
</feature>
<keyword evidence="2" id="KW-1133">Transmembrane helix</keyword>
<feature type="region of interest" description="Disordered" evidence="1">
    <location>
        <begin position="570"/>
        <end position="612"/>
    </location>
</feature>
<evidence type="ECO:0000313" key="3">
    <source>
        <dbReference type="EnsemblMetazoa" id="XP_037873351.1"/>
    </source>
</evidence>
<keyword evidence="4" id="KW-1185">Reference proteome</keyword>
<feature type="transmembrane region" description="Helical" evidence="2">
    <location>
        <begin position="467"/>
        <end position="496"/>
    </location>
</feature>
<feature type="region of interest" description="Disordered" evidence="1">
    <location>
        <begin position="411"/>
        <end position="432"/>
    </location>
</feature>
<protein>
    <submittedName>
        <fullName evidence="3">Uncharacterized protein</fullName>
    </submittedName>
</protein>
<dbReference type="Proteomes" id="UP000005204">
    <property type="component" value="Unassembled WGS sequence"/>
</dbReference>
<reference evidence="4" key="1">
    <citation type="journal article" date="2008" name="Insect Biochem. Mol. Biol.">
        <title>The genome of a lepidopteran model insect, the silkworm Bombyx mori.</title>
        <authorList>
            <consortium name="International Silkworm Genome Consortium"/>
        </authorList>
    </citation>
    <scope>NUCLEOTIDE SEQUENCE [LARGE SCALE GENOMIC DNA]</scope>
    <source>
        <strain evidence="4">p50T</strain>
    </source>
</reference>
<proteinExistence type="predicted"/>
<feature type="compositionally biased region" description="Low complexity" evidence="1">
    <location>
        <begin position="1341"/>
        <end position="1357"/>
    </location>
</feature>
<feature type="region of interest" description="Disordered" evidence="1">
    <location>
        <begin position="1150"/>
        <end position="1176"/>
    </location>
</feature>
<evidence type="ECO:0000313" key="4">
    <source>
        <dbReference type="Proteomes" id="UP000005204"/>
    </source>
</evidence>
<feature type="region of interest" description="Disordered" evidence="1">
    <location>
        <begin position="1336"/>
        <end position="1367"/>
    </location>
</feature>
<reference evidence="3" key="2">
    <citation type="submission" date="2022-06" db="UniProtKB">
        <authorList>
            <consortium name="EnsemblMetazoa"/>
        </authorList>
    </citation>
    <scope>IDENTIFICATION</scope>
    <source>
        <strain evidence="3">p50T (Dazao)</strain>
    </source>
</reference>
<feature type="compositionally biased region" description="Basic residues" evidence="1">
    <location>
        <begin position="97"/>
        <end position="112"/>
    </location>
</feature>
<name>A0A8R2M2Y5_BOMMO</name>
<keyword evidence="2" id="KW-0472">Membrane</keyword>
<accession>A0A8R2M2Y5</accession>
<feature type="region of interest" description="Disordered" evidence="1">
    <location>
        <begin position="788"/>
        <end position="914"/>
    </location>
</feature>
<evidence type="ECO:0000256" key="2">
    <source>
        <dbReference type="SAM" id="Phobius"/>
    </source>
</evidence>
<feature type="region of interest" description="Disordered" evidence="1">
    <location>
        <begin position="97"/>
        <end position="127"/>
    </location>
</feature>
<feature type="compositionally biased region" description="Low complexity" evidence="1">
    <location>
        <begin position="796"/>
        <end position="822"/>
    </location>
</feature>
<keyword evidence="2" id="KW-0812">Transmembrane</keyword>
<feature type="transmembrane region" description="Helical" evidence="2">
    <location>
        <begin position="930"/>
        <end position="953"/>
    </location>
</feature>